<evidence type="ECO:0000313" key="2">
    <source>
        <dbReference type="EMBL" id="ESN90672.1"/>
    </source>
</evidence>
<dbReference type="GeneID" id="20201475"/>
<dbReference type="EMBL" id="KB097753">
    <property type="protein sequence ID" value="ESN90672.1"/>
    <property type="molecule type" value="Genomic_DNA"/>
</dbReference>
<gene>
    <name evidence="3" type="primary">20201475</name>
    <name evidence="2" type="ORF">HELRODRAFT_166376</name>
</gene>
<dbReference type="EnsemblMetazoa" id="HelroT166376">
    <property type="protein sequence ID" value="HelroP166376"/>
    <property type="gene ID" value="HelroG166376"/>
</dbReference>
<dbReference type="AlphaFoldDB" id="T1EY25"/>
<proteinExistence type="predicted"/>
<organism evidence="3 4">
    <name type="scientific">Helobdella robusta</name>
    <name type="common">Californian leech</name>
    <dbReference type="NCBI Taxonomy" id="6412"/>
    <lineage>
        <taxon>Eukaryota</taxon>
        <taxon>Metazoa</taxon>
        <taxon>Spiralia</taxon>
        <taxon>Lophotrochozoa</taxon>
        <taxon>Annelida</taxon>
        <taxon>Clitellata</taxon>
        <taxon>Hirudinea</taxon>
        <taxon>Rhynchobdellida</taxon>
        <taxon>Glossiphoniidae</taxon>
        <taxon>Helobdella</taxon>
    </lineage>
</organism>
<dbReference type="KEGG" id="hro:HELRODRAFT_166376"/>
<dbReference type="EMBL" id="AMQM01002347">
    <property type="status" value="NOT_ANNOTATED_CDS"/>
    <property type="molecule type" value="Genomic_DNA"/>
</dbReference>
<dbReference type="CTD" id="20201475"/>
<feature type="domain" description="Ig-like" evidence="1">
    <location>
        <begin position="1"/>
        <end position="78"/>
    </location>
</feature>
<evidence type="ECO:0000313" key="4">
    <source>
        <dbReference type="Proteomes" id="UP000015101"/>
    </source>
</evidence>
<reference evidence="2 4" key="2">
    <citation type="journal article" date="2013" name="Nature">
        <title>Insights into bilaterian evolution from three spiralian genomes.</title>
        <authorList>
            <person name="Simakov O."/>
            <person name="Marletaz F."/>
            <person name="Cho S.J."/>
            <person name="Edsinger-Gonzales E."/>
            <person name="Havlak P."/>
            <person name="Hellsten U."/>
            <person name="Kuo D.H."/>
            <person name="Larsson T."/>
            <person name="Lv J."/>
            <person name="Arendt D."/>
            <person name="Savage R."/>
            <person name="Osoegawa K."/>
            <person name="de Jong P."/>
            <person name="Grimwood J."/>
            <person name="Chapman J.A."/>
            <person name="Shapiro H."/>
            <person name="Aerts A."/>
            <person name="Otillar R.P."/>
            <person name="Terry A.Y."/>
            <person name="Boore J.L."/>
            <person name="Grigoriev I.V."/>
            <person name="Lindberg D.R."/>
            <person name="Seaver E.C."/>
            <person name="Weisblat D.A."/>
            <person name="Putnam N.H."/>
            <person name="Rokhsar D.S."/>
        </authorList>
    </citation>
    <scope>NUCLEOTIDE SEQUENCE</scope>
</reference>
<dbReference type="InterPro" id="IPR007110">
    <property type="entry name" value="Ig-like_dom"/>
</dbReference>
<evidence type="ECO:0000259" key="1">
    <source>
        <dbReference type="PROSITE" id="PS50835"/>
    </source>
</evidence>
<keyword evidence="4" id="KW-1185">Reference proteome</keyword>
<sequence length="182" mass="20468">MQNISAAVGSNVTIVAESCTNMWVRKGQIIKKDSAKYFITMDRDRGSSTLYIPKVGLDDEAVYRCQLLDGTTKGANLEIIGGFTYLYASASEFYIEGRYINSPYHTIPYEWMFAYNNPIYETPSDRNRVITDDSKPKLFAVVSTLTFHPAPTDDKSVVTCVTSHRGYQNGELSSDVLLDVYR</sequence>
<dbReference type="InParanoid" id="T1EY25"/>
<dbReference type="InterPro" id="IPR036179">
    <property type="entry name" value="Ig-like_dom_sf"/>
</dbReference>
<reference evidence="4" key="1">
    <citation type="submission" date="2012-12" db="EMBL/GenBank/DDBJ databases">
        <authorList>
            <person name="Hellsten U."/>
            <person name="Grimwood J."/>
            <person name="Chapman J.A."/>
            <person name="Shapiro H."/>
            <person name="Aerts A."/>
            <person name="Otillar R.P."/>
            <person name="Terry A.Y."/>
            <person name="Boore J.L."/>
            <person name="Simakov O."/>
            <person name="Marletaz F."/>
            <person name="Cho S.-J."/>
            <person name="Edsinger-Gonzales E."/>
            <person name="Havlak P."/>
            <person name="Kuo D.-H."/>
            <person name="Larsson T."/>
            <person name="Lv J."/>
            <person name="Arendt D."/>
            <person name="Savage R."/>
            <person name="Osoegawa K."/>
            <person name="de Jong P."/>
            <person name="Lindberg D.R."/>
            <person name="Seaver E.C."/>
            <person name="Weisblat D.A."/>
            <person name="Putnam N.H."/>
            <person name="Grigoriev I.V."/>
            <person name="Rokhsar D.S."/>
        </authorList>
    </citation>
    <scope>NUCLEOTIDE SEQUENCE</scope>
</reference>
<reference evidence="3" key="3">
    <citation type="submission" date="2015-06" db="UniProtKB">
        <authorList>
            <consortium name="EnsemblMetazoa"/>
        </authorList>
    </citation>
    <scope>IDENTIFICATION</scope>
</reference>
<protein>
    <recommendedName>
        <fullName evidence="1">Ig-like domain-containing protein</fullName>
    </recommendedName>
</protein>
<accession>T1EY25</accession>
<evidence type="ECO:0000313" key="3">
    <source>
        <dbReference type="EnsemblMetazoa" id="HelroP166376"/>
    </source>
</evidence>
<dbReference type="Proteomes" id="UP000015101">
    <property type="component" value="Unassembled WGS sequence"/>
</dbReference>
<dbReference type="Gene3D" id="2.60.40.10">
    <property type="entry name" value="Immunoglobulins"/>
    <property type="match status" value="2"/>
</dbReference>
<name>T1EY25_HELRO</name>
<dbReference type="SUPFAM" id="SSF48726">
    <property type="entry name" value="Immunoglobulin"/>
    <property type="match status" value="2"/>
</dbReference>
<dbReference type="RefSeq" id="XP_009031559.1">
    <property type="nucleotide sequence ID" value="XM_009033311.1"/>
</dbReference>
<dbReference type="HOGENOM" id="CLU_1483574_0_0_1"/>
<dbReference type="PROSITE" id="PS50835">
    <property type="entry name" value="IG_LIKE"/>
    <property type="match status" value="1"/>
</dbReference>
<dbReference type="InterPro" id="IPR013783">
    <property type="entry name" value="Ig-like_fold"/>
</dbReference>
<dbReference type="OrthoDB" id="10055806at2759"/>